<gene>
    <name evidence="1" type="ORF">Lspi_2187</name>
</gene>
<dbReference type="PATRIC" id="fig|452.5.peg.2408"/>
<dbReference type="EMBL" id="LNYX01000031">
    <property type="protein sequence ID" value="KTD61557.1"/>
    <property type="molecule type" value="Genomic_DNA"/>
</dbReference>
<evidence type="ECO:0000313" key="1">
    <source>
        <dbReference type="EMBL" id="KTD61557.1"/>
    </source>
</evidence>
<comment type="caution">
    <text evidence="1">The sequence shown here is derived from an EMBL/GenBank/DDBJ whole genome shotgun (WGS) entry which is preliminary data.</text>
</comment>
<reference evidence="1 2" key="1">
    <citation type="submission" date="2015-11" db="EMBL/GenBank/DDBJ databases">
        <title>Genomic analysis of 38 Legionella species identifies large and diverse effector repertoires.</title>
        <authorList>
            <person name="Burstein D."/>
            <person name="Amaro F."/>
            <person name="Zusman T."/>
            <person name="Lifshitz Z."/>
            <person name="Cohen O."/>
            <person name="Gilbert J.A."/>
            <person name="Pupko T."/>
            <person name="Shuman H.A."/>
            <person name="Segal G."/>
        </authorList>
    </citation>
    <scope>NUCLEOTIDE SEQUENCE [LARGE SCALE GENOMIC DNA]</scope>
    <source>
        <strain evidence="1 2">Mt.St.Helens-9</strain>
    </source>
</reference>
<organism evidence="1 2">
    <name type="scientific">Legionella spiritensis</name>
    <dbReference type="NCBI Taxonomy" id="452"/>
    <lineage>
        <taxon>Bacteria</taxon>
        <taxon>Pseudomonadati</taxon>
        <taxon>Pseudomonadota</taxon>
        <taxon>Gammaproteobacteria</taxon>
        <taxon>Legionellales</taxon>
        <taxon>Legionellaceae</taxon>
        <taxon>Legionella</taxon>
    </lineage>
</organism>
<proteinExistence type="predicted"/>
<dbReference type="RefSeq" id="WP_058484105.1">
    <property type="nucleotide sequence ID" value="NZ_CAAAII010000010.1"/>
</dbReference>
<evidence type="ECO:0000313" key="2">
    <source>
        <dbReference type="Proteomes" id="UP000054877"/>
    </source>
</evidence>
<protein>
    <submittedName>
        <fullName evidence="1">Uncharacterized protein</fullName>
    </submittedName>
</protein>
<accession>A0A0W0YXB9</accession>
<dbReference type="AlphaFoldDB" id="A0A0W0YXB9"/>
<dbReference type="Proteomes" id="UP000054877">
    <property type="component" value="Unassembled WGS sequence"/>
</dbReference>
<name>A0A0W0YXB9_LEGSP</name>
<sequence length="418" mass="47151">MQGKIESPDTCSGHIRFFYKNAIDKLAAIGRRKFLPVVINGETILLNESGLSSELYALHEEKSAIMEKRIDLFEDREAGKIFEHDYQRESAVLRKQCDDIRRQIAELEQKEMDTTGFLLGSGGSKKFYDIGHGKALMLPNLDAKYIGKKDWARIIYEESLIADMLGQYGLMSQTYQSVTVTVEGASFTTLQTDSFPALANKGLQVRDLKNRCHYGRSMLFGDYDHINPPFIKNMLEDICQDITVLLAHQININGASFNLVICDSEDAGQPDEKKPVLYSEAGQKIRLYLYDYSIEHRTKLDTLYLNLCGDDGDPNREEIAKQANGYLNLAIYSIKNAITNDEMEQLIAQVPRSSLYHSERINYYFIDQQITKAFEAVKQEMIDDIVAAVVDNFNPSCGSGEGMIPVASDSLLPPLAFQ</sequence>
<keyword evidence="2" id="KW-1185">Reference proteome</keyword>